<dbReference type="Proteomes" id="UP000693972">
    <property type="component" value="Unassembled WGS sequence"/>
</dbReference>
<dbReference type="Pfam" id="PF02626">
    <property type="entry name" value="CT_A_B"/>
    <property type="match status" value="1"/>
</dbReference>
<dbReference type="PANTHER" id="PTHR43309:SF5">
    <property type="entry name" value="5-OXOPROLINASE SUBUNIT C"/>
    <property type="match status" value="1"/>
</dbReference>
<protein>
    <submittedName>
        <fullName evidence="6">Biotin-dependent carboxyltransferase family protein</fullName>
    </submittedName>
</protein>
<reference evidence="6 7" key="1">
    <citation type="submission" date="2021-07" db="EMBL/GenBank/DDBJ databases">
        <title>Karlodiniumbacter phycospheric gen. nov., sp. nov., a phycosphere bacterium isolated from karlodinium veneficum.</title>
        <authorList>
            <person name="Peng Y."/>
            <person name="Jiang L."/>
            <person name="Lee J."/>
        </authorList>
    </citation>
    <scope>NUCLEOTIDE SEQUENCE</scope>
    <source>
        <strain evidence="6 7">N5</strain>
    </source>
</reference>
<evidence type="ECO:0000259" key="4">
    <source>
        <dbReference type="SMART" id="SM00797"/>
    </source>
</evidence>
<sequence length="330" mass="34098">MSTARFKVSFAGPLVSLQDAGRTNQMRFGVPASGPMDRFGFAAAHAMLGQAAATAIEVSLGGLVLECVDGAVTCAVAGGAFSLNAQAPGWQALTVAKGDRLTLRAGTWGSWCYLAFAGSIATEQWLGSSATHTLSGLGGGTLRAGDTIEIHDAAVRPGREGPYACPDIARPVSDICVILGPQDHHFAPDAVHTLTASPYRMTDAFDRMGVRLDGPALSLGDALSIPSEPILRGSIQVAGDGVPVVLLADHQTTGGYPKIATLLSSDTDRLAQLRAGDTFRFRAVTAAEAVALTRRDHDGRAAALAALSAPRATLEHLLSQSNLISGVTSD</sequence>
<dbReference type="InterPro" id="IPR003778">
    <property type="entry name" value="CT_A_B"/>
</dbReference>
<evidence type="ECO:0000313" key="6">
    <source>
        <dbReference type="EMBL" id="QXL89402.1"/>
    </source>
</evidence>
<dbReference type="SUPFAM" id="SSF50891">
    <property type="entry name" value="Cyclophilin-like"/>
    <property type="match status" value="1"/>
</dbReference>
<dbReference type="GO" id="GO:0005524">
    <property type="term" value="F:ATP binding"/>
    <property type="evidence" value="ECO:0007669"/>
    <property type="project" value="UniProtKB-KW"/>
</dbReference>
<feature type="domain" description="Carboxyltransferase" evidence="4">
    <location>
        <begin position="27"/>
        <end position="298"/>
    </location>
</feature>
<name>A0A975TYA9_9RHOB</name>
<proteinExistence type="predicted"/>
<dbReference type="InterPro" id="IPR052708">
    <property type="entry name" value="PxpC"/>
</dbReference>
<dbReference type="RefSeq" id="WP_257892443.1">
    <property type="nucleotide sequence ID" value="NZ_JAIMBW010000001.1"/>
</dbReference>
<evidence type="ECO:0000313" key="5">
    <source>
        <dbReference type="EMBL" id="MBY4892666.1"/>
    </source>
</evidence>
<accession>A0A975TYA9</accession>
<evidence type="ECO:0000256" key="2">
    <source>
        <dbReference type="ARBA" id="ARBA00022801"/>
    </source>
</evidence>
<dbReference type="EMBL" id="JAIMBW010000001">
    <property type="protein sequence ID" value="MBY4892666.1"/>
    <property type="molecule type" value="Genomic_DNA"/>
</dbReference>
<keyword evidence="7" id="KW-1185">Reference proteome</keyword>
<dbReference type="AlphaFoldDB" id="A0A975TYA9"/>
<dbReference type="Gene3D" id="2.40.100.10">
    <property type="entry name" value="Cyclophilin-like"/>
    <property type="match status" value="1"/>
</dbReference>
<dbReference type="PANTHER" id="PTHR43309">
    <property type="entry name" value="5-OXOPROLINASE SUBUNIT C"/>
    <property type="match status" value="1"/>
</dbReference>
<dbReference type="EMBL" id="CP078073">
    <property type="protein sequence ID" value="QXL89402.1"/>
    <property type="molecule type" value="Genomic_DNA"/>
</dbReference>
<keyword evidence="2" id="KW-0378">Hydrolase</keyword>
<keyword evidence="1" id="KW-0547">Nucleotide-binding</keyword>
<dbReference type="SMART" id="SM00797">
    <property type="entry name" value="AHS2"/>
    <property type="match status" value="1"/>
</dbReference>
<dbReference type="GO" id="GO:0016787">
    <property type="term" value="F:hydrolase activity"/>
    <property type="evidence" value="ECO:0007669"/>
    <property type="project" value="UniProtKB-KW"/>
</dbReference>
<evidence type="ECO:0000313" key="7">
    <source>
        <dbReference type="Proteomes" id="UP000693972"/>
    </source>
</evidence>
<evidence type="ECO:0000256" key="1">
    <source>
        <dbReference type="ARBA" id="ARBA00022741"/>
    </source>
</evidence>
<dbReference type="InterPro" id="IPR029000">
    <property type="entry name" value="Cyclophilin-like_dom_sf"/>
</dbReference>
<organism evidence="6">
    <name type="scientific">Gymnodinialimonas phycosphaerae</name>
    <dbReference type="NCBI Taxonomy" id="2841589"/>
    <lineage>
        <taxon>Bacteria</taxon>
        <taxon>Pseudomonadati</taxon>
        <taxon>Pseudomonadota</taxon>
        <taxon>Alphaproteobacteria</taxon>
        <taxon>Rhodobacterales</taxon>
        <taxon>Paracoccaceae</taxon>
        <taxon>Gymnodinialimonas</taxon>
    </lineage>
</organism>
<gene>
    <name evidence="5" type="ORF">KUL25_07805</name>
    <name evidence="6" type="ORF">KUL25_07810</name>
</gene>
<evidence type="ECO:0000256" key="3">
    <source>
        <dbReference type="ARBA" id="ARBA00022840"/>
    </source>
</evidence>
<keyword evidence="3" id="KW-0067">ATP-binding</keyword>